<organism evidence="1 2">
    <name type="scientific">Catenuloplanes nepalensis</name>
    <dbReference type="NCBI Taxonomy" id="587533"/>
    <lineage>
        <taxon>Bacteria</taxon>
        <taxon>Bacillati</taxon>
        <taxon>Actinomycetota</taxon>
        <taxon>Actinomycetes</taxon>
        <taxon>Micromonosporales</taxon>
        <taxon>Micromonosporaceae</taxon>
        <taxon>Catenuloplanes</taxon>
    </lineage>
</organism>
<gene>
    <name evidence="1" type="ORF">J2S43_006839</name>
</gene>
<evidence type="ECO:0000313" key="2">
    <source>
        <dbReference type="Proteomes" id="UP001240984"/>
    </source>
</evidence>
<reference evidence="1 2" key="1">
    <citation type="submission" date="2023-07" db="EMBL/GenBank/DDBJ databases">
        <title>Sequencing the genomes of 1000 actinobacteria strains.</title>
        <authorList>
            <person name="Klenk H.-P."/>
        </authorList>
    </citation>
    <scope>NUCLEOTIDE SEQUENCE [LARGE SCALE GENOMIC DNA]</scope>
    <source>
        <strain evidence="1 2">DSM 44710</strain>
    </source>
</reference>
<dbReference type="RefSeq" id="WP_306836146.1">
    <property type="nucleotide sequence ID" value="NZ_JAUSRA010000001.1"/>
</dbReference>
<name>A0ABT9N3P4_9ACTN</name>
<accession>A0ABT9N3P4</accession>
<dbReference type="EMBL" id="JAUSRA010000001">
    <property type="protein sequence ID" value="MDP9798327.1"/>
    <property type="molecule type" value="Genomic_DNA"/>
</dbReference>
<sequence>MTQPIPPDFVAPEIHAAVPAARLRAVRPHAGVLPGVVPGSVPAAPVSHPLAVPAPAAPLSHPPLAVTGWPGANRPHP</sequence>
<proteinExistence type="predicted"/>
<evidence type="ECO:0000313" key="1">
    <source>
        <dbReference type="EMBL" id="MDP9798327.1"/>
    </source>
</evidence>
<comment type="caution">
    <text evidence="1">The sequence shown here is derived from an EMBL/GenBank/DDBJ whole genome shotgun (WGS) entry which is preliminary data.</text>
</comment>
<protein>
    <submittedName>
        <fullName evidence="1">Uncharacterized protein</fullName>
    </submittedName>
</protein>
<dbReference type="Proteomes" id="UP001240984">
    <property type="component" value="Unassembled WGS sequence"/>
</dbReference>
<keyword evidence="2" id="KW-1185">Reference proteome</keyword>